<reference evidence="4 5" key="1">
    <citation type="submission" date="2024-08" db="EMBL/GenBank/DDBJ databases">
        <title>Insights into the chromosomal genome structure of Flemingia macrophylla.</title>
        <authorList>
            <person name="Ding Y."/>
            <person name="Zhao Y."/>
            <person name="Bi W."/>
            <person name="Wu M."/>
            <person name="Zhao G."/>
            <person name="Gong Y."/>
            <person name="Li W."/>
            <person name="Zhang P."/>
        </authorList>
    </citation>
    <scope>NUCLEOTIDE SEQUENCE [LARGE SCALE GENOMIC DNA]</scope>
    <source>
        <strain evidence="4">DYQJB</strain>
        <tissue evidence="4">Leaf</tissue>
    </source>
</reference>
<dbReference type="InterPro" id="IPR036291">
    <property type="entry name" value="NAD(P)-bd_dom_sf"/>
</dbReference>
<dbReference type="EMBL" id="JBGMDY010000001">
    <property type="protein sequence ID" value="KAL2346461.1"/>
    <property type="molecule type" value="Genomic_DNA"/>
</dbReference>
<feature type="domain" description="PRISE-like Rossmann-fold" evidence="3">
    <location>
        <begin position="75"/>
        <end position="318"/>
    </location>
</feature>
<dbReference type="FunFam" id="3.40.50.720:FF:000808">
    <property type="entry name" value="Iridoid synthase"/>
    <property type="match status" value="1"/>
</dbReference>
<keyword evidence="2" id="KW-0560">Oxidoreductase</keyword>
<proteinExistence type="predicted"/>
<evidence type="ECO:0000256" key="2">
    <source>
        <dbReference type="ARBA" id="ARBA00023002"/>
    </source>
</evidence>
<dbReference type="Gene3D" id="3.40.50.720">
    <property type="entry name" value="NAD(P)-binding Rossmann-like Domain"/>
    <property type="match status" value="1"/>
</dbReference>
<accession>A0ABD1NEF4</accession>
<dbReference type="AlphaFoldDB" id="A0ABD1NEF4"/>
<protein>
    <recommendedName>
        <fullName evidence="3">PRISE-like Rossmann-fold domain-containing protein</fullName>
    </recommendedName>
</protein>
<name>A0ABD1NEF4_9FABA</name>
<dbReference type="Proteomes" id="UP001603857">
    <property type="component" value="Unassembled WGS sequence"/>
</dbReference>
<dbReference type="PANTHER" id="PTHR32487">
    <property type="entry name" value="3-OXO-DELTA(4,5)-STEROID 5-BETA-REDUCTASE"/>
    <property type="match status" value="1"/>
</dbReference>
<evidence type="ECO:0000313" key="4">
    <source>
        <dbReference type="EMBL" id="KAL2346461.1"/>
    </source>
</evidence>
<organism evidence="4 5">
    <name type="scientific">Flemingia macrophylla</name>
    <dbReference type="NCBI Taxonomy" id="520843"/>
    <lineage>
        <taxon>Eukaryota</taxon>
        <taxon>Viridiplantae</taxon>
        <taxon>Streptophyta</taxon>
        <taxon>Embryophyta</taxon>
        <taxon>Tracheophyta</taxon>
        <taxon>Spermatophyta</taxon>
        <taxon>Magnoliopsida</taxon>
        <taxon>eudicotyledons</taxon>
        <taxon>Gunneridae</taxon>
        <taxon>Pentapetalae</taxon>
        <taxon>rosids</taxon>
        <taxon>fabids</taxon>
        <taxon>Fabales</taxon>
        <taxon>Fabaceae</taxon>
        <taxon>Papilionoideae</taxon>
        <taxon>50 kb inversion clade</taxon>
        <taxon>NPAAA clade</taxon>
        <taxon>indigoferoid/millettioid clade</taxon>
        <taxon>Phaseoleae</taxon>
        <taxon>Flemingia</taxon>
    </lineage>
</organism>
<evidence type="ECO:0000313" key="5">
    <source>
        <dbReference type="Proteomes" id="UP001603857"/>
    </source>
</evidence>
<dbReference type="GO" id="GO:0006629">
    <property type="term" value="P:lipid metabolic process"/>
    <property type="evidence" value="ECO:0007669"/>
    <property type="project" value="UniProtKB-ARBA"/>
</dbReference>
<dbReference type="InterPro" id="IPR055222">
    <property type="entry name" value="PRISE-like_Rossmann-fold"/>
</dbReference>
<dbReference type="CDD" id="cd08948">
    <property type="entry name" value="5beta-POR_like_SDR_a"/>
    <property type="match status" value="1"/>
</dbReference>
<gene>
    <name evidence="4" type="ORF">Fmac_000461</name>
</gene>
<dbReference type="GO" id="GO:0016627">
    <property type="term" value="F:oxidoreductase activity, acting on the CH-CH group of donors"/>
    <property type="evidence" value="ECO:0007669"/>
    <property type="project" value="UniProtKB-ARBA"/>
</dbReference>
<comment type="caution">
    <text evidence="4">The sequence shown here is derived from an EMBL/GenBank/DDBJ whole genome shotgun (WGS) entry which is preliminary data.</text>
</comment>
<evidence type="ECO:0000259" key="3">
    <source>
        <dbReference type="Pfam" id="PF22917"/>
    </source>
</evidence>
<keyword evidence="5" id="KW-1185">Reference proteome</keyword>
<sequence length="473" mass="53061">MQKKFDEDDPPRPFQSVGLVIGVTGIVGNSLAEILPLADTPGGPWKVYGVARRPRPPWNADHPVEYVQCDVSDPADADAKLAPLTDVTHVFFVSWTNRPTEAENCQVNGAMLRNVLRAVIPNAPNLRHVSLQTGGKHYFGPFELIGKIEAHEPPFTEDLPRLEAPNFYYTQEDILFEETAKKEGLTWSVHRPQQIFGFSPYSLMNVIGSLCVYAAICKHEGVPLRFPGTRAAWENYSCASDADLIAEQHIWAAVDPYARNEAFNCSNGDVFRWKHLWKVLAEQFGIPEYGFPEDPSRLRLSDLMKDKAPVWDEIVSQNQLLPTKLDEVGDWWFVDLLFSGEGIGILDSMNKAKEHGFLGFRNSNNSFLSWIDKTKAYKIVPFRRRLRFRRRMGFRREERENVVTWKGMPLNLLGLGAGGGCGVGVGLGWGFGTAFGSKYRSSRVTFQGVEFDSMEKVNSTDLSKPSTEVGGAR</sequence>
<evidence type="ECO:0000256" key="1">
    <source>
        <dbReference type="ARBA" id="ARBA00022857"/>
    </source>
</evidence>
<dbReference type="PANTHER" id="PTHR32487:SF0">
    <property type="entry name" value="3-OXO-DELTA(4,5)-STEROID 5-BETA-REDUCTASE"/>
    <property type="match status" value="1"/>
</dbReference>
<dbReference type="SUPFAM" id="SSF51735">
    <property type="entry name" value="NAD(P)-binding Rossmann-fold domains"/>
    <property type="match status" value="1"/>
</dbReference>
<keyword evidence="1" id="KW-0521">NADP</keyword>
<dbReference type="Pfam" id="PF22917">
    <property type="entry name" value="PRISE"/>
    <property type="match status" value="1"/>
</dbReference>